<dbReference type="InterPro" id="IPR036244">
    <property type="entry name" value="TipA-like_antibiotic-bd"/>
</dbReference>
<dbReference type="GO" id="GO:0003677">
    <property type="term" value="F:DNA binding"/>
    <property type="evidence" value="ECO:0007669"/>
    <property type="project" value="UniProtKB-KW"/>
</dbReference>
<feature type="domain" description="HTH merR-type" evidence="5">
    <location>
        <begin position="5"/>
        <end position="74"/>
    </location>
</feature>
<dbReference type="SMART" id="SM00422">
    <property type="entry name" value="HTH_MERR"/>
    <property type="match status" value="1"/>
</dbReference>
<dbReference type="PROSITE" id="PS50937">
    <property type="entry name" value="HTH_MERR_2"/>
    <property type="match status" value="1"/>
</dbReference>
<dbReference type="Pfam" id="PF07739">
    <property type="entry name" value="TipAS"/>
    <property type="match status" value="1"/>
</dbReference>
<dbReference type="InterPro" id="IPR009061">
    <property type="entry name" value="DNA-bd_dom_put_sf"/>
</dbReference>
<dbReference type="InterPro" id="IPR012925">
    <property type="entry name" value="TipAS_dom"/>
</dbReference>
<dbReference type="Pfam" id="PF13411">
    <property type="entry name" value="MerR_1"/>
    <property type="match status" value="1"/>
</dbReference>
<organism evidence="6 7">
    <name type="scientific">Microbacterium proteolyticum</name>
    <dbReference type="NCBI Taxonomy" id="1572644"/>
    <lineage>
        <taxon>Bacteria</taxon>
        <taxon>Bacillati</taxon>
        <taxon>Actinomycetota</taxon>
        <taxon>Actinomycetes</taxon>
        <taxon>Micrococcales</taxon>
        <taxon>Microbacteriaceae</taxon>
        <taxon>Microbacterium</taxon>
    </lineage>
</organism>
<keyword evidence="2" id="KW-0805">Transcription regulation</keyword>
<evidence type="ECO:0000259" key="5">
    <source>
        <dbReference type="PROSITE" id="PS50937"/>
    </source>
</evidence>
<dbReference type="SUPFAM" id="SSF89082">
    <property type="entry name" value="Antibiotic binding domain of TipA-like multidrug resistance regulators"/>
    <property type="match status" value="1"/>
</dbReference>
<dbReference type="PANTHER" id="PTHR30204:SF69">
    <property type="entry name" value="MERR-FAMILY TRANSCRIPTIONAL REGULATOR"/>
    <property type="match status" value="1"/>
</dbReference>
<protein>
    <submittedName>
        <fullName evidence="6">DNA-binding transcriptional MerR regulator</fullName>
    </submittedName>
</protein>
<evidence type="ECO:0000313" key="6">
    <source>
        <dbReference type="EMBL" id="MBB3157293.1"/>
    </source>
</evidence>
<name>A0A7W5CGL7_9MICO</name>
<proteinExistence type="predicted"/>
<keyword evidence="4" id="KW-0804">Transcription</keyword>
<gene>
    <name evidence="6" type="ORF">FHS07_000977</name>
</gene>
<dbReference type="GO" id="GO:0003700">
    <property type="term" value="F:DNA-binding transcription factor activity"/>
    <property type="evidence" value="ECO:0007669"/>
    <property type="project" value="InterPro"/>
</dbReference>
<reference evidence="6 7" key="1">
    <citation type="submission" date="2020-08" db="EMBL/GenBank/DDBJ databases">
        <title>Genomic Encyclopedia of Type Strains, Phase III (KMG-III): the genomes of soil and plant-associated and newly described type strains.</title>
        <authorList>
            <person name="Whitman W."/>
        </authorList>
    </citation>
    <scope>NUCLEOTIDE SEQUENCE [LARGE SCALE GENOMIC DNA]</scope>
    <source>
        <strain evidence="6 7">CECT 8356</strain>
    </source>
</reference>
<dbReference type="Gene3D" id="1.10.1660.10">
    <property type="match status" value="1"/>
</dbReference>
<dbReference type="AlphaFoldDB" id="A0A7W5CGL7"/>
<evidence type="ECO:0000256" key="4">
    <source>
        <dbReference type="ARBA" id="ARBA00023163"/>
    </source>
</evidence>
<sequence length="263" mass="29149">MSELGMPVGETATRLGLTVRTLHHWDEIGLASPAARSSVGYRLYTDDDLERLRRIVVYRELGLDLDAIRQVLDEPGSDVAAQLRVQRAQLSRRIAQLRELDADLGRMIDAQERGILLSDEEQRAAFGPGWDPRWPAEARATYGGSPQWQQYAERSAARSPEDWAAVTATMAAFDAELGAAVDAGAIPGDARANALVERHRDVFSQYFPLTRQMQVHLGRMYAGDERFAAHYDAVRPGLAVWLRDAIDASARAHGIDPDTAAWE</sequence>
<evidence type="ECO:0000256" key="3">
    <source>
        <dbReference type="ARBA" id="ARBA00023125"/>
    </source>
</evidence>
<evidence type="ECO:0000313" key="7">
    <source>
        <dbReference type="Proteomes" id="UP000543579"/>
    </source>
</evidence>
<dbReference type="InterPro" id="IPR047057">
    <property type="entry name" value="MerR_fam"/>
</dbReference>
<dbReference type="SUPFAM" id="SSF46955">
    <property type="entry name" value="Putative DNA-binding domain"/>
    <property type="match status" value="1"/>
</dbReference>
<accession>A0A7W5CGL7</accession>
<dbReference type="InterPro" id="IPR000551">
    <property type="entry name" value="MerR-type_HTH_dom"/>
</dbReference>
<keyword evidence="1" id="KW-0678">Repressor</keyword>
<dbReference type="CDD" id="cd01106">
    <property type="entry name" value="HTH_TipAL-Mta"/>
    <property type="match status" value="1"/>
</dbReference>
<comment type="caution">
    <text evidence="6">The sequence shown here is derived from an EMBL/GenBank/DDBJ whole genome shotgun (WGS) entry which is preliminary data.</text>
</comment>
<dbReference type="PANTHER" id="PTHR30204">
    <property type="entry name" value="REDOX-CYCLING DRUG-SENSING TRANSCRIPTIONAL ACTIVATOR SOXR"/>
    <property type="match status" value="1"/>
</dbReference>
<dbReference type="Gene3D" id="1.10.490.50">
    <property type="entry name" value="Antibiotic binding domain of TipA-like multidrug resistance regulators"/>
    <property type="match status" value="1"/>
</dbReference>
<dbReference type="Proteomes" id="UP000543579">
    <property type="component" value="Unassembled WGS sequence"/>
</dbReference>
<keyword evidence="3 6" id="KW-0238">DNA-binding</keyword>
<evidence type="ECO:0000256" key="2">
    <source>
        <dbReference type="ARBA" id="ARBA00023015"/>
    </source>
</evidence>
<dbReference type="EMBL" id="JACHXY010000001">
    <property type="protein sequence ID" value="MBB3157293.1"/>
    <property type="molecule type" value="Genomic_DNA"/>
</dbReference>
<evidence type="ECO:0000256" key="1">
    <source>
        <dbReference type="ARBA" id="ARBA00022491"/>
    </source>
</evidence>
<dbReference type="RefSeq" id="WP_183418727.1">
    <property type="nucleotide sequence ID" value="NZ_JACHXY010000001.1"/>
</dbReference>